<proteinExistence type="predicted"/>
<comment type="caution">
    <text evidence="1">The sequence shown here is derived from an EMBL/GenBank/DDBJ whole genome shotgun (WGS) entry which is preliminary data.</text>
</comment>
<sequence>MYKQFNVKNNKNIIQDTQSVKNMLLKQLKDAAVFWSYDKNFDTISDWNLIKLVLIHLDLDSINLLFQIFPQKQIKRVWLDELVIQGDYLKNMNLCFANLYFNVKEPVRYLKRIETYKRNRLWNGRYRKKQEQS</sequence>
<protein>
    <submittedName>
        <fullName evidence="1">Uncharacterized protein</fullName>
    </submittedName>
</protein>
<reference evidence="1 2" key="1">
    <citation type="submission" date="2019-03" db="EMBL/GenBank/DDBJ databases">
        <title>Single cell metagenomics reveals metabolic interactions within the superorganism composed of flagellate Streblomastix strix and complex community of Bacteroidetes bacteria on its surface.</title>
        <authorList>
            <person name="Treitli S.C."/>
            <person name="Kolisko M."/>
            <person name="Husnik F."/>
            <person name="Keeling P."/>
            <person name="Hampl V."/>
        </authorList>
    </citation>
    <scope>NUCLEOTIDE SEQUENCE [LARGE SCALE GENOMIC DNA]</scope>
    <source>
        <strain evidence="1">St1</strain>
    </source>
</reference>
<dbReference type="EMBL" id="SNRX01000011">
    <property type="protein sequence ID" value="KAA6301986.1"/>
    <property type="molecule type" value="Genomic_DNA"/>
</dbReference>
<evidence type="ECO:0000313" key="1">
    <source>
        <dbReference type="EMBL" id="KAA6301986.1"/>
    </source>
</evidence>
<dbReference type="AlphaFoldDB" id="A0A5M8P0V4"/>
<gene>
    <name evidence="1" type="ORF">EZS26_001802</name>
</gene>
<dbReference type="Proteomes" id="UP000324575">
    <property type="component" value="Unassembled WGS sequence"/>
</dbReference>
<evidence type="ECO:0000313" key="2">
    <source>
        <dbReference type="Proteomes" id="UP000324575"/>
    </source>
</evidence>
<accession>A0A5M8P0V4</accession>
<name>A0A5M8P0V4_9BACT</name>
<organism evidence="1 2">
    <name type="scientific">Candidatus Ordinivivax streblomastigis</name>
    <dbReference type="NCBI Taxonomy" id="2540710"/>
    <lineage>
        <taxon>Bacteria</taxon>
        <taxon>Pseudomonadati</taxon>
        <taxon>Bacteroidota</taxon>
        <taxon>Bacteroidia</taxon>
        <taxon>Bacteroidales</taxon>
        <taxon>Candidatus Ordinivivax</taxon>
    </lineage>
</organism>